<evidence type="ECO:0000313" key="1">
    <source>
        <dbReference type="EMBL" id="KAJ7359402.1"/>
    </source>
</evidence>
<organism evidence="1 2">
    <name type="scientific">Mycena albidolilacea</name>
    <dbReference type="NCBI Taxonomy" id="1033008"/>
    <lineage>
        <taxon>Eukaryota</taxon>
        <taxon>Fungi</taxon>
        <taxon>Dikarya</taxon>
        <taxon>Basidiomycota</taxon>
        <taxon>Agaricomycotina</taxon>
        <taxon>Agaricomycetes</taxon>
        <taxon>Agaricomycetidae</taxon>
        <taxon>Agaricales</taxon>
        <taxon>Marasmiineae</taxon>
        <taxon>Mycenaceae</taxon>
        <taxon>Mycena</taxon>
    </lineage>
</organism>
<gene>
    <name evidence="1" type="ORF">DFH08DRAFT_734150</name>
</gene>
<proteinExistence type="predicted"/>
<reference evidence="1" key="1">
    <citation type="submission" date="2023-03" db="EMBL/GenBank/DDBJ databases">
        <title>Massive genome expansion in bonnet fungi (Mycena s.s.) driven by repeated elements and novel gene families across ecological guilds.</title>
        <authorList>
            <consortium name="Lawrence Berkeley National Laboratory"/>
            <person name="Harder C.B."/>
            <person name="Miyauchi S."/>
            <person name="Viragh M."/>
            <person name="Kuo A."/>
            <person name="Thoen E."/>
            <person name="Andreopoulos B."/>
            <person name="Lu D."/>
            <person name="Skrede I."/>
            <person name="Drula E."/>
            <person name="Henrissat B."/>
            <person name="Morin E."/>
            <person name="Kohler A."/>
            <person name="Barry K."/>
            <person name="LaButti K."/>
            <person name="Morin E."/>
            <person name="Salamov A."/>
            <person name="Lipzen A."/>
            <person name="Mereny Z."/>
            <person name="Hegedus B."/>
            <person name="Baldrian P."/>
            <person name="Stursova M."/>
            <person name="Weitz H."/>
            <person name="Taylor A."/>
            <person name="Grigoriev I.V."/>
            <person name="Nagy L.G."/>
            <person name="Martin F."/>
            <person name="Kauserud H."/>
        </authorList>
    </citation>
    <scope>NUCLEOTIDE SEQUENCE</scope>
    <source>
        <strain evidence="1">CBHHK002</strain>
    </source>
</reference>
<evidence type="ECO:0000313" key="2">
    <source>
        <dbReference type="Proteomes" id="UP001218218"/>
    </source>
</evidence>
<feature type="non-terminal residue" evidence="1">
    <location>
        <position position="1"/>
    </location>
</feature>
<dbReference type="AlphaFoldDB" id="A0AAD7AI24"/>
<name>A0AAD7AI24_9AGAR</name>
<dbReference type="Proteomes" id="UP001218218">
    <property type="component" value="Unassembled WGS sequence"/>
</dbReference>
<accession>A0AAD7AI24</accession>
<comment type="caution">
    <text evidence="1">The sequence shown here is derived from an EMBL/GenBank/DDBJ whole genome shotgun (WGS) entry which is preliminary data.</text>
</comment>
<dbReference type="EMBL" id="JARIHO010000006">
    <property type="protein sequence ID" value="KAJ7359402.1"/>
    <property type="molecule type" value="Genomic_DNA"/>
</dbReference>
<sequence>MDTDDNLERETVLDTQLRFRPGHPQLTTHVMRKRKVPHIPVLSGTPIPRSDNPEQSTKYAIIMLALFKPWNRSASCPLKPEPVSWETALSTLLASLPGPKLKIIEHMQEQWECRLAADDF</sequence>
<protein>
    <submittedName>
        <fullName evidence="1">Uncharacterized protein</fullName>
    </submittedName>
</protein>
<keyword evidence="2" id="KW-1185">Reference proteome</keyword>